<evidence type="ECO:0000313" key="2">
    <source>
        <dbReference type="EMBL" id="QOV90953.1"/>
    </source>
</evidence>
<keyword evidence="3" id="KW-1185">Reference proteome</keyword>
<dbReference type="AlphaFoldDB" id="A0A7M2WZX4"/>
<dbReference type="KEGG" id="hbs:IPV69_06220"/>
<feature type="compositionally biased region" description="Low complexity" evidence="1">
    <location>
        <begin position="327"/>
        <end position="337"/>
    </location>
</feature>
<sequence length="785" mass="82162">MVLEGWNVAAGPVRLIEAIKAAEEQPKAALWLEQVGYDPPRPFRPPWLSWSAEWRELFAMVVGRALARLGHVPESIYETTIGLDSTASRAEFLSAFKNPAAIPPAIARTAGLRLRASGHPPLPLGQTGAALAGGLVLVWANWCFAAGGHAAAAALIAGFTGWGKGQPYVSDAPALADRRVLALALAWYARGQPPADDESRRASADLLSLLAQIRAIEPTRTAHREFDNEHRGLVAAAASSLLAHAWSVDDVAAWWAAIDGLERLNAIDAIGGWARPASGASGDQGANATPDPAQEAAVEFSTLGRAAPFPLDLPPWAAADCESAATARASPALDSPSPAAPSPDRSRARPPTPQSSGGLLDIPYGPIGPATFSRALPPGSVWLGFVRPGAIDVPGFGRIPGGHTLAYAVWHRPGGGIELLFRPGLVQYSGAEVDAVCLAAHDAPIKRAWKPRDPQSAGPDPQVLAKVYAGELDRIVAKFSEVLGLILENVFAFGRKLGVNWDETDLVVQDDAWAPIVPFDLIRVGGRSLCHVCRSVSGGLAIRVWEALAASPLPPLPDRVLAACHLPPKKTKPTPAAGGPHNVGRPQQAWPVHDGVARLRRLCGRRGLELDGVASFRSGDVNRLLGGGGRAGILIAHGGDLPGDGVRAVDGTLTLAEGLAPVGAILAVACLVARGVYRGSYQSVYGPAVDLLGRVAPAMGFRMTVSASHASVFAVRVLDAYLADPSGGPLALARARTREVRRLFPEPDPVTASGVDPPRPDLTLLQFCAAMSVVMGRGRPGCGDL</sequence>
<gene>
    <name evidence="2" type="ORF">IPV69_06220</name>
</gene>
<evidence type="ECO:0000313" key="3">
    <source>
        <dbReference type="Proteomes" id="UP000593765"/>
    </source>
</evidence>
<dbReference type="RefSeq" id="WP_206294059.1">
    <property type="nucleotide sequence ID" value="NZ_CP063458.1"/>
</dbReference>
<organism evidence="2 3">
    <name type="scientific">Humisphaera borealis</name>
    <dbReference type="NCBI Taxonomy" id="2807512"/>
    <lineage>
        <taxon>Bacteria</taxon>
        <taxon>Pseudomonadati</taxon>
        <taxon>Planctomycetota</taxon>
        <taxon>Phycisphaerae</taxon>
        <taxon>Tepidisphaerales</taxon>
        <taxon>Tepidisphaeraceae</taxon>
        <taxon>Humisphaera</taxon>
    </lineage>
</organism>
<feature type="region of interest" description="Disordered" evidence="1">
    <location>
        <begin position="276"/>
        <end position="296"/>
    </location>
</feature>
<name>A0A7M2WZX4_9BACT</name>
<accession>A0A7M2WZX4</accession>
<dbReference type="EMBL" id="CP063458">
    <property type="protein sequence ID" value="QOV90953.1"/>
    <property type="molecule type" value="Genomic_DNA"/>
</dbReference>
<proteinExistence type="predicted"/>
<dbReference type="Proteomes" id="UP000593765">
    <property type="component" value="Chromosome"/>
</dbReference>
<evidence type="ECO:0000256" key="1">
    <source>
        <dbReference type="SAM" id="MobiDB-lite"/>
    </source>
</evidence>
<protein>
    <submittedName>
        <fullName evidence="2">Uncharacterized protein</fullName>
    </submittedName>
</protein>
<feature type="region of interest" description="Disordered" evidence="1">
    <location>
        <begin position="324"/>
        <end position="361"/>
    </location>
</feature>
<reference evidence="2 3" key="1">
    <citation type="submission" date="2020-10" db="EMBL/GenBank/DDBJ databases">
        <title>Wide distribution of Phycisphaera-like planctomycetes from WD2101 soil group in peatlands and genome analysis of the first cultivated representative.</title>
        <authorList>
            <person name="Dedysh S.N."/>
            <person name="Beletsky A.V."/>
            <person name="Ivanova A."/>
            <person name="Kulichevskaya I.S."/>
            <person name="Suzina N.E."/>
            <person name="Philippov D.A."/>
            <person name="Rakitin A.L."/>
            <person name="Mardanov A.V."/>
            <person name="Ravin N.V."/>
        </authorList>
    </citation>
    <scope>NUCLEOTIDE SEQUENCE [LARGE SCALE GENOMIC DNA]</scope>
    <source>
        <strain evidence="2 3">M1803</strain>
    </source>
</reference>